<feature type="signal peptide" evidence="1">
    <location>
        <begin position="1"/>
        <end position="24"/>
    </location>
</feature>
<dbReference type="AlphaFoldDB" id="A0A378UFH6"/>
<dbReference type="EMBL" id="UGQS01000001">
    <property type="protein sequence ID" value="STZ76045.1"/>
    <property type="molecule type" value="Genomic_DNA"/>
</dbReference>
<evidence type="ECO:0000256" key="1">
    <source>
        <dbReference type="SAM" id="SignalP"/>
    </source>
</evidence>
<gene>
    <name evidence="2" type="ORF">NCTC10295_00801</name>
</gene>
<name>A0A378UFH6_BERDE</name>
<evidence type="ECO:0000313" key="3">
    <source>
        <dbReference type="Proteomes" id="UP000254651"/>
    </source>
</evidence>
<accession>A0A378UFH6</accession>
<organism evidence="2 3">
    <name type="scientific">Bergeriella denitrificans</name>
    <name type="common">Neisseria denitrificans</name>
    <dbReference type="NCBI Taxonomy" id="494"/>
    <lineage>
        <taxon>Bacteria</taxon>
        <taxon>Pseudomonadati</taxon>
        <taxon>Pseudomonadota</taxon>
        <taxon>Betaproteobacteria</taxon>
        <taxon>Neisseriales</taxon>
        <taxon>Neisseriaceae</taxon>
        <taxon>Bergeriella</taxon>
    </lineage>
</organism>
<feature type="chain" id="PRO_5016845653" evidence="1">
    <location>
        <begin position="25"/>
        <end position="220"/>
    </location>
</feature>
<dbReference type="Proteomes" id="UP000254651">
    <property type="component" value="Unassembled WGS sequence"/>
</dbReference>
<dbReference type="Gene3D" id="3.40.50.10610">
    <property type="entry name" value="ABC-type transport auxiliary lipoprotein component"/>
    <property type="match status" value="1"/>
</dbReference>
<reference evidence="2 3" key="1">
    <citation type="submission" date="2018-06" db="EMBL/GenBank/DDBJ databases">
        <authorList>
            <consortium name="Pathogen Informatics"/>
            <person name="Doyle S."/>
        </authorList>
    </citation>
    <scope>NUCLEOTIDE SEQUENCE [LARGE SCALE GENOMIC DNA]</scope>
    <source>
        <strain evidence="2 3">NCTC10295</strain>
    </source>
</reference>
<keyword evidence="3" id="KW-1185">Reference proteome</keyword>
<dbReference type="InterPro" id="IPR008517">
    <property type="entry name" value="GNA1162-like"/>
</dbReference>
<dbReference type="Pfam" id="PF05643">
    <property type="entry name" value="GNA1162-like"/>
    <property type="match status" value="1"/>
</dbReference>
<protein>
    <submittedName>
        <fullName evidence="2">Genome-derived Neisseria antigen 1162</fullName>
    </submittedName>
</protein>
<proteinExistence type="predicted"/>
<dbReference type="PROSITE" id="PS51257">
    <property type="entry name" value="PROKAR_LIPOPROTEIN"/>
    <property type="match status" value="1"/>
</dbReference>
<evidence type="ECO:0000313" key="2">
    <source>
        <dbReference type="EMBL" id="STZ76045.1"/>
    </source>
</evidence>
<sequence length="220" mass="23569">MKMMKILLPLAVLALAACRTPHTTQPYDYTAFKESNPKSILVLPPLNESPDVKATWGMLAATTLPLSEAGYYVFPVAVATETFKQNGLSNAADIHAVKLNKLRDIFGNDAVLYITVKEYGTKYQVLQSVTTVTADAKLVDTRNGKTLWQGSASASDEAGKNNNNGLFGALIGALVDQISGTLGDRGYDMAQTAASRLLSPSTTNGILYGPRSPHYQSAPK</sequence>
<keyword evidence="1" id="KW-0732">Signal</keyword>